<accession>A0ABS5AH58</accession>
<dbReference type="InterPro" id="IPR023131">
    <property type="entry name" value="Mth639-like_dom_sf"/>
</dbReference>
<name>A0ABS5AH58_9PSEU</name>
<dbReference type="Proteomes" id="UP001519363">
    <property type="component" value="Unassembled WGS sequence"/>
</dbReference>
<evidence type="ECO:0000313" key="1">
    <source>
        <dbReference type="EMBL" id="MBP2475918.1"/>
    </source>
</evidence>
<comment type="caution">
    <text evidence="1">The sequence shown here is derived from an EMBL/GenBank/DDBJ whole genome shotgun (WGS) entry which is preliminary data.</text>
</comment>
<dbReference type="InterPro" id="IPR007171">
    <property type="entry name" value="DUF371"/>
</dbReference>
<evidence type="ECO:0000313" key="2">
    <source>
        <dbReference type="Proteomes" id="UP001519363"/>
    </source>
</evidence>
<dbReference type="Pfam" id="PF04027">
    <property type="entry name" value="DUF371"/>
    <property type="match status" value="1"/>
</dbReference>
<proteinExistence type="predicted"/>
<protein>
    <recommendedName>
        <fullName evidence="3">DUF371 domain-containing protein</fullName>
    </recommendedName>
</protein>
<dbReference type="Gene3D" id="2.60.120.630">
    <property type="entry name" value="mth639 domain like"/>
    <property type="match status" value="1"/>
</dbReference>
<reference evidence="1 2" key="1">
    <citation type="submission" date="2021-03" db="EMBL/GenBank/DDBJ databases">
        <title>Sequencing the genomes of 1000 actinobacteria strains.</title>
        <authorList>
            <person name="Klenk H.-P."/>
        </authorList>
    </citation>
    <scope>NUCLEOTIDE SEQUENCE [LARGE SCALE GENOMIC DNA]</scope>
    <source>
        <strain evidence="1 2">DSM 44580</strain>
    </source>
</reference>
<dbReference type="PANTHER" id="PTHR40696:SF1">
    <property type="entry name" value="DUF371 DOMAIN-CONTAINING PROTEIN"/>
    <property type="match status" value="1"/>
</dbReference>
<organism evidence="1 2">
    <name type="scientific">Crossiella equi</name>
    <dbReference type="NCBI Taxonomy" id="130796"/>
    <lineage>
        <taxon>Bacteria</taxon>
        <taxon>Bacillati</taxon>
        <taxon>Actinomycetota</taxon>
        <taxon>Actinomycetes</taxon>
        <taxon>Pseudonocardiales</taxon>
        <taxon>Pseudonocardiaceae</taxon>
        <taxon>Crossiella</taxon>
    </lineage>
</organism>
<sequence>MSRHIRLRATGHPEIRATHAKTWELTPDRELTTRATCVLGVGATGEGPALAGPVELRLSVGESTVVVRALGNPHWVPGGPAVVRLGPARLPNTLATDADLSSADLPRELAARLADPATEITVDVLPVADPGTLVLFAATGPSARLDAELAAADVVLAEDAGARALARPRGSGTEGRVLVVATEDLPGPSLTHRPAAVEVVGLPPGLAAAAASPVAAPVFLAQPGRKPADSLRNAPLTARVVLRVPADLVPKVLDVARERGSRSWAYAVEPYAESERPRWGGLDELIPPSRGEVWLCVDPAPGEAGLDPDLRKLLTGLLAEGVSAKTLAKTLADLPGQSRRTAYDTVQGLKDLRS</sequence>
<evidence type="ECO:0008006" key="3">
    <source>
        <dbReference type="Google" id="ProtNLM"/>
    </source>
</evidence>
<dbReference type="RefSeq" id="WP_143342534.1">
    <property type="nucleotide sequence ID" value="NZ_JAGIOO010000001.1"/>
</dbReference>
<dbReference type="PANTHER" id="PTHR40696">
    <property type="entry name" value="DUF371 FAMILY PROTEIN"/>
    <property type="match status" value="1"/>
</dbReference>
<keyword evidence="2" id="KW-1185">Reference proteome</keyword>
<gene>
    <name evidence="1" type="ORF">JOF53_004790</name>
</gene>
<dbReference type="EMBL" id="JAGIOO010000001">
    <property type="protein sequence ID" value="MBP2475918.1"/>
    <property type="molecule type" value="Genomic_DNA"/>
</dbReference>